<organism evidence="2 3">
    <name type="scientific">Gemmata massiliana</name>
    <dbReference type="NCBI Taxonomy" id="1210884"/>
    <lineage>
        <taxon>Bacteria</taxon>
        <taxon>Pseudomonadati</taxon>
        <taxon>Planctomycetota</taxon>
        <taxon>Planctomycetia</taxon>
        <taxon>Gemmatales</taxon>
        <taxon>Gemmataceae</taxon>
        <taxon>Gemmata</taxon>
    </lineage>
</organism>
<evidence type="ECO:0000256" key="1">
    <source>
        <dbReference type="SAM" id="SignalP"/>
    </source>
</evidence>
<reference evidence="2 3" key="1">
    <citation type="submission" date="2019-05" db="EMBL/GenBank/DDBJ databases">
        <authorList>
            <consortium name="Science for Life Laboratories"/>
        </authorList>
    </citation>
    <scope>NUCLEOTIDE SEQUENCE [LARGE SCALE GENOMIC DNA]</scope>
    <source>
        <strain evidence="2">Soil9</strain>
    </source>
</reference>
<keyword evidence="3" id="KW-1185">Reference proteome</keyword>
<dbReference type="AlphaFoldDB" id="A0A6P2D7G4"/>
<dbReference type="KEGG" id="gms:SOIL9_12880"/>
<protein>
    <submittedName>
        <fullName evidence="2">Uncharacterized protein</fullName>
    </submittedName>
</protein>
<accession>A0A6P2D7G4</accession>
<proteinExistence type="predicted"/>
<evidence type="ECO:0000313" key="3">
    <source>
        <dbReference type="Proteomes" id="UP000464178"/>
    </source>
</evidence>
<keyword evidence="1" id="KW-0732">Signal</keyword>
<sequence length="141" mass="15399">MIDRRVLIVGVAIAVLTGHAHAQPSAIAVADVPGMKLNHYFTPDKKNHEPDFTWTFTKSEFTIKKGAGPIPKHLIEKLLPEGITGDEITGSWKLKDGKLELIDIKAGDKAGKKDVSLPIFKTAPTVVRVCDPDQFVFGVSR</sequence>
<feature type="chain" id="PRO_5027045634" evidence="1">
    <location>
        <begin position="23"/>
        <end position="141"/>
    </location>
</feature>
<dbReference type="Proteomes" id="UP000464178">
    <property type="component" value="Chromosome"/>
</dbReference>
<dbReference type="RefSeq" id="WP_162670714.1">
    <property type="nucleotide sequence ID" value="NZ_LR593886.1"/>
</dbReference>
<feature type="signal peptide" evidence="1">
    <location>
        <begin position="1"/>
        <end position="22"/>
    </location>
</feature>
<evidence type="ECO:0000313" key="2">
    <source>
        <dbReference type="EMBL" id="VTR96426.1"/>
    </source>
</evidence>
<name>A0A6P2D7G4_9BACT</name>
<gene>
    <name evidence="2" type="ORF">SOIL9_12880</name>
</gene>
<dbReference type="EMBL" id="LR593886">
    <property type="protein sequence ID" value="VTR96426.1"/>
    <property type="molecule type" value="Genomic_DNA"/>
</dbReference>